<protein>
    <recommendedName>
        <fullName evidence="3">Restriction system protein Mrr-like N-terminal domain-containing protein</fullName>
    </recommendedName>
</protein>
<dbReference type="Proteomes" id="UP000293142">
    <property type="component" value="Unassembled WGS sequence"/>
</dbReference>
<dbReference type="RefSeq" id="WP_131019122.1">
    <property type="nucleotide sequence ID" value="NZ_SIRE01000060.1"/>
</dbReference>
<name>A0A4V2J2X2_9BACL</name>
<dbReference type="AlphaFoldDB" id="A0A4V2J2X2"/>
<evidence type="ECO:0008006" key="3">
    <source>
        <dbReference type="Google" id="ProtNLM"/>
    </source>
</evidence>
<evidence type="ECO:0000313" key="1">
    <source>
        <dbReference type="EMBL" id="TBL67461.1"/>
    </source>
</evidence>
<keyword evidence="2" id="KW-1185">Reference proteome</keyword>
<dbReference type="EMBL" id="SIRE01000060">
    <property type="protein sequence ID" value="TBL67461.1"/>
    <property type="molecule type" value="Genomic_DNA"/>
</dbReference>
<dbReference type="OrthoDB" id="9815437at2"/>
<reference evidence="1 2" key="1">
    <citation type="submission" date="2019-02" db="EMBL/GenBank/DDBJ databases">
        <title>Paenibacillus sp. nov., isolated from surface-sterilized tissue of Thalictrum simplex L.</title>
        <authorList>
            <person name="Tuo L."/>
        </authorList>
    </citation>
    <scope>NUCLEOTIDE SEQUENCE [LARGE SCALE GENOMIC DNA]</scope>
    <source>
        <strain evidence="1 2">N2SHLJ1</strain>
    </source>
</reference>
<accession>A0A4V2J2X2</accession>
<sequence length="79" mass="9478">MTRQKLIDKVEEAIKSYNGKATIVQISKYIWDNYEQELRESGDIFYTWQYEIRWAAKKLRDKGIMKSVDMSPRGIWEIS</sequence>
<proteinExistence type="predicted"/>
<comment type="caution">
    <text evidence="1">The sequence shown here is derived from an EMBL/GenBank/DDBJ whole genome shotgun (WGS) entry which is preliminary data.</text>
</comment>
<gene>
    <name evidence="1" type="ORF">EYB31_39685</name>
</gene>
<organism evidence="1 2">
    <name type="scientific">Paenibacillus thalictri</name>
    <dbReference type="NCBI Taxonomy" id="2527873"/>
    <lineage>
        <taxon>Bacteria</taxon>
        <taxon>Bacillati</taxon>
        <taxon>Bacillota</taxon>
        <taxon>Bacilli</taxon>
        <taxon>Bacillales</taxon>
        <taxon>Paenibacillaceae</taxon>
        <taxon>Paenibacillus</taxon>
    </lineage>
</organism>
<evidence type="ECO:0000313" key="2">
    <source>
        <dbReference type="Proteomes" id="UP000293142"/>
    </source>
</evidence>